<feature type="region of interest" description="Disordered" evidence="1">
    <location>
        <begin position="43"/>
        <end position="122"/>
    </location>
</feature>
<dbReference type="AlphaFoldDB" id="A0A423JMT7"/>
<feature type="compositionally biased region" description="Basic and acidic residues" evidence="1">
    <location>
        <begin position="71"/>
        <end position="84"/>
    </location>
</feature>
<protein>
    <submittedName>
        <fullName evidence="2">Uncharacterized protein</fullName>
    </submittedName>
</protein>
<name>A0A423JMT7_9PSED</name>
<gene>
    <name evidence="2" type="ORF">BK664_12365</name>
</gene>
<dbReference type="EMBL" id="MOBO01000011">
    <property type="protein sequence ID" value="RON38994.1"/>
    <property type="molecule type" value="Genomic_DNA"/>
</dbReference>
<dbReference type="Proteomes" id="UP000286351">
    <property type="component" value="Unassembled WGS sequence"/>
</dbReference>
<reference evidence="2 3" key="1">
    <citation type="submission" date="2016-10" db="EMBL/GenBank/DDBJ databases">
        <title>Comparative genome analysis of multiple Pseudomonas spp. focuses on biocontrol and plant growth promoting traits.</title>
        <authorList>
            <person name="Tao X.-Y."/>
            <person name="Taylor C.G."/>
        </authorList>
    </citation>
    <scope>NUCLEOTIDE SEQUENCE [LARGE SCALE GENOMIC DNA]</scope>
    <source>
        <strain evidence="2 3">38D4</strain>
    </source>
</reference>
<evidence type="ECO:0000256" key="1">
    <source>
        <dbReference type="SAM" id="MobiDB-lite"/>
    </source>
</evidence>
<evidence type="ECO:0000313" key="2">
    <source>
        <dbReference type="EMBL" id="RON38994.1"/>
    </source>
</evidence>
<organism evidence="2 3">
    <name type="scientific">Pseudomonas brassicacearum</name>
    <dbReference type="NCBI Taxonomy" id="930166"/>
    <lineage>
        <taxon>Bacteria</taxon>
        <taxon>Pseudomonadati</taxon>
        <taxon>Pseudomonadota</taxon>
        <taxon>Gammaproteobacteria</taxon>
        <taxon>Pseudomonadales</taxon>
        <taxon>Pseudomonadaceae</taxon>
        <taxon>Pseudomonas</taxon>
    </lineage>
</organism>
<feature type="region of interest" description="Disordered" evidence="1">
    <location>
        <begin position="1"/>
        <end position="20"/>
    </location>
</feature>
<proteinExistence type="predicted"/>
<comment type="caution">
    <text evidence="2">The sequence shown here is derived from an EMBL/GenBank/DDBJ whole genome shotgun (WGS) entry which is preliminary data.</text>
</comment>
<evidence type="ECO:0000313" key="3">
    <source>
        <dbReference type="Proteomes" id="UP000286351"/>
    </source>
</evidence>
<feature type="compositionally biased region" description="Basic and acidic residues" evidence="1">
    <location>
        <begin position="1"/>
        <end position="14"/>
    </location>
</feature>
<sequence length="122" mass="13330">MYRSGEIEQARENDGTDDDGAQCVISLVIARIKSAVMTACKMTTGHKRSPLASPDEGDAVHADDDTAQFDAKQRMPDQRRDKQQPHASGCLGDCSENKQSFHHVDAPSRAVRPRTCTTRGMG</sequence>
<accession>A0A423JMT7</accession>